<evidence type="ECO:0000313" key="2">
    <source>
        <dbReference type="Ensembl" id="ENSPCEP00000006619.1"/>
    </source>
</evidence>
<protein>
    <recommendedName>
        <fullName evidence="1">VWFC domain-containing protein</fullName>
    </recommendedName>
</protein>
<reference evidence="2" key="2">
    <citation type="submission" date="2025-09" db="UniProtKB">
        <authorList>
            <consortium name="Ensembl"/>
        </authorList>
    </citation>
    <scope>IDENTIFICATION</scope>
</reference>
<dbReference type="SMART" id="SM00214">
    <property type="entry name" value="VWC"/>
    <property type="match status" value="5"/>
</dbReference>
<dbReference type="InterPro" id="IPR001007">
    <property type="entry name" value="VWF_dom"/>
</dbReference>
<evidence type="ECO:0000259" key="1">
    <source>
        <dbReference type="PROSITE" id="PS50184"/>
    </source>
</evidence>
<dbReference type="PANTHER" id="PTHR46439:SF1">
    <property type="entry name" value="CYSTEINE-RICH MOTOR NEURON 1 PROTEIN"/>
    <property type="match status" value="1"/>
</dbReference>
<proteinExistence type="predicted"/>
<dbReference type="InterPro" id="IPR052624">
    <property type="entry name" value="CRIM1"/>
</dbReference>
<dbReference type="PANTHER" id="PTHR46439">
    <property type="entry name" value="CYSTEINE-RICH MOTOR NEURON 1 PROTEIN"/>
    <property type="match status" value="1"/>
</dbReference>
<keyword evidence="3" id="KW-1185">Reference proteome</keyword>
<dbReference type="GO" id="GO:0005886">
    <property type="term" value="C:plasma membrane"/>
    <property type="evidence" value="ECO:0007669"/>
    <property type="project" value="TreeGrafter"/>
</dbReference>
<dbReference type="SMART" id="SM00215">
    <property type="entry name" value="VWC_out"/>
    <property type="match status" value="2"/>
</dbReference>
<feature type="domain" description="VWFC" evidence="1">
    <location>
        <begin position="129"/>
        <end position="185"/>
    </location>
</feature>
<dbReference type="Proteomes" id="UP000694393">
    <property type="component" value="Unplaced"/>
</dbReference>
<dbReference type="PROSITE" id="PS50184">
    <property type="entry name" value="VWFC_2"/>
    <property type="match status" value="3"/>
</dbReference>
<accession>A0A8C8VGV1</accession>
<dbReference type="PROSITE" id="PS01208">
    <property type="entry name" value="VWFC_1"/>
    <property type="match status" value="1"/>
</dbReference>
<feature type="domain" description="VWFC" evidence="1">
    <location>
        <begin position="8"/>
        <end position="60"/>
    </location>
</feature>
<organism evidence="2 3">
    <name type="scientific">Pelusios castaneus</name>
    <name type="common">West African mud turtle</name>
    <dbReference type="NCBI Taxonomy" id="367368"/>
    <lineage>
        <taxon>Eukaryota</taxon>
        <taxon>Metazoa</taxon>
        <taxon>Chordata</taxon>
        <taxon>Craniata</taxon>
        <taxon>Vertebrata</taxon>
        <taxon>Euteleostomi</taxon>
        <taxon>Archelosauria</taxon>
        <taxon>Testudinata</taxon>
        <taxon>Testudines</taxon>
        <taxon>Pleurodira</taxon>
        <taxon>Pelomedusidae</taxon>
        <taxon>Pelusios</taxon>
    </lineage>
</organism>
<name>A0A8C8VGV1_9SAUR</name>
<reference evidence="2" key="1">
    <citation type="submission" date="2025-08" db="UniProtKB">
        <authorList>
            <consortium name="Ensembl"/>
        </authorList>
    </citation>
    <scope>IDENTIFICATION</scope>
</reference>
<evidence type="ECO:0000313" key="3">
    <source>
        <dbReference type="Proteomes" id="UP000694393"/>
    </source>
</evidence>
<dbReference type="Pfam" id="PF00093">
    <property type="entry name" value="VWC"/>
    <property type="match status" value="3"/>
</dbReference>
<dbReference type="AlphaFoldDB" id="A0A8C8VGV1"/>
<dbReference type="Ensembl" id="ENSPCET00000006857.1">
    <property type="protein sequence ID" value="ENSPCEP00000006619.1"/>
    <property type="gene ID" value="ENSPCEG00000005178.1"/>
</dbReference>
<sequence length="301" mass="33306">DRAFVCLQNNTFWKPDSCQECRCHSDDVICEPVICRYPQCDFQKGEVLQIPPNACCPECASGTEGFCQHEGQTHAHGTEWAHTECTTCSCASGKVNCTPKSCPPLYCGRGELAYIAEGKCCPTCVGTGESCSFDGQIYRDGEEWRLNQCSKCVCSNGTSQCFTAECQPVLCTLAVPPGKCCPECVPKPCSVSEKVYEHAEQWKKNVCTTCVCDRGEARCVKQACVPHTCDKYQCCEECVSSKESCLYEGTIRYHSEMWKGPRCEFCTCDGGRVTCWNSECAKVECALVRKGFLFKNIMVTS</sequence>
<dbReference type="Gene3D" id="2.10.70.10">
    <property type="entry name" value="Complement Module, domain 1"/>
    <property type="match status" value="2"/>
</dbReference>
<feature type="domain" description="VWFC" evidence="1">
    <location>
        <begin position="65"/>
        <end position="125"/>
    </location>
</feature>
<dbReference type="Gene3D" id="6.20.200.20">
    <property type="match status" value="2"/>
</dbReference>
<dbReference type="SUPFAM" id="SSF57603">
    <property type="entry name" value="FnI-like domain"/>
    <property type="match status" value="5"/>
</dbReference>